<dbReference type="EMBL" id="JXXK01000034">
    <property type="protein sequence ID" value="KJF38658.1"/>
    <property type="molecule type" value="Genomic_DNA"/>
</dbReference>
<evidence type="ECO:0000256" key="1">
    <source>
        <dbReference type="SAM" id="MobiDB-lite"/>
    </source>
</evidence>
<dbReference type="AlphaFoldDB" id="A0A0D8IYP4"/>
<reference evidence="2" key="1">
    <citation type="submission" date="2015-02" db="EMBL/GenBank/DDBJ databases">
        <title>A novel member of the family Ruminococcaceae isolated from human feces.</title>
        <authorList>
            <person name="Shkoporov A.N."/>
            <person name="Chaplin A.V."/>
            <person name="Motuzova O.V."/>
            <person name="Kafarskaia L.I."/>
            <person name="Khokhlova E.V."/>
            <person name="Efimov B.A."/>
        </authorList>
    </citation>
    <scope>NUCLEOTIDE SEQUENCE [LARGE SCALE GENOMIC DNA]</scope>
    <source>
        <strain evidence="2">585-1</strain>
    </source>
</reference>
<evidence type="ECO:0000313" key="5">
    <source>
        <dbReference type="Proteomes" id="UP000449193"/>
    </source>
</evidence>
<dbReference type="Proteomes" id="UP000032483">
    <property type="component" value="Unassembled WGS sequence"/>
</dbReference>
<dbReference type="InterPro" id="IPR046085">
    <property type="entry name" value="DUF6103"/>
</dbReference>
<gene>
    <name evidence="3" type="ORF">GMD52_16200</name>
    <name evidence="2" type="ORF">TQ39_16755</name>
</gene>
<protein>
    <submittedName>
        <fullName evidence="2">Uncharacterized protein</fullName>
    </submittedName>
</protein>
<dbReference type="EMBL" id="WMZR01000032">
    <property type="protein sequence ID" value="MTS53058.1"/>
    <property type="molecule type" value="Genomic_DNA"/>
</dbReference>
<reference evidence="3 5" key="2">
    <citation type="journal article" date="2019" name="Nat. Med.">
        <title>A library of human gut bacterial isolates paired with longitudinal multiomics data enables mechanistic microbiome research.</title>
        <authorList>
            <person name="Poyet M."/>
            <person name="Groussin M."/>
            <person name="Gibbons S.M."/>
            <person name="Avila-Pacheco J."/>
            <person name="Jiang X."/>
            <person name="Kearney S.M."/>
            <person name="Perrotta A.R."/>
            <person name="Berdy B."/>
            <person name="Zhao S."/>
            <person name="Lieberman T.D."/>
            <person name="Swanson P.K."/>
            <person name="Smith M."/>
            <person name="Roesemann S."/>
            <person name="Alexander J.E."/>
            <person name="Rich S.A."/>
            <person name="Livny J."/>
            <person name="Vlamakis H."/>
            <person name="Clish C."/>
            <person name="Bullock K."/>
            <person name="Deik A."/>
            <person name="Scott J."/>
            <person name="Pierce K.A."/>
            <person name="Xavier R.J."/>
            <person name="Alm E.J."/>
        </authorList>
    </citation>
    <scope>NUCLEOTIDE SEQUENCE [LARGE SCALE GENOMIC DNA]</scope>
    <source>
        <strain evidence="3 5">BIOML-A7</strain>
    </source>
</reference>
<dbReference type="Pfam" id="PF19598">
    <property type="entry name" value="DUF6103"/>
    <property type="match status" value="1"/>
</dbReference>
<keyword evidence="4" id="KW-1185">Reference proteome</keyword>
<feature type="region of interest" description="Disordered" evidence="1">
    <location>
        <begin position="55"/>
        <end position="85"/>
    </location>
</feature>
<sequence>MSKVTFETELNDEALGALKSYLAKRNEQLDMRLSEQLEKLYAATVPAAVREYLGEKNGTPVRRSAARPRRAAPAAGHAVGNQPAE</sequence>
<dbReference type="GeneID" id="42858195"/>
<accession>A0A0D8IYP4</accession>
<proteinExistence type="predicted"/>
<evidence type="ECO:0000313" key="4">
    <source>
        <dbReference type="Proteomes" id="UP000032483"/>
    </source>
</evidence>
<dbReference type="Proteomes" id="UP000449193">
    <property type="component" value="Unassembled WGS sequence"/>
</dbReference>
<evidence type="ECO:0000313" key="2">
    <source>
        <dbReference type="EMBL" id="KJF38658.1"/>
    </source>
</evidence>
<name>A0A0D8IYP4_9FIRM</name>
<comment type="caution">
    <text evidence="2">The sequence shown here is derived from an EMBL/GenBank/DDBJ whole genome shotgun (WGS) entry which is preliminary data.</text>
</comment>
<organism evidence="2 4">
    <name type="scientific">Ruthenibacterium lactatiformans</name>
    <dbReference type="NCBI Taxonomy" id="1550024"/>
    <lineage>
        <taxon>Bacteria</taxon>
        <taxon>Bacillati</taxon>
        <taxon>Bacillota</taxon>
        <taxon>Clostridia</taxon>
        <taxon>Eubacteriales</taxon>
        <taxon>Oscillospiraceae</taxon>
        <taxon>Ruthenibacterium</taxon>
    </lineage>
</organism>
<dbReference type="RefSeq" id="WP_050006367.1">
    <property type="nucleotide sequence ID" value="NZ_CAOJUJ010000025.1"/>
</dbReference>
<evidence type="ECO:0000313" key="3">
    <source>
        <dbReference type="EMBL" id="MTS53058.1"/>
    </source>
</evidence>